<dbReference type="Proteomes" id="UP000028701">
    <property type="component" value="Unassembled WGS sequence"/>
</dbReference>
<dbReference type="AlphaFoldDB" id="A0A081CWU1"/>
<reference evidence="1 2" key="1">
    <citation type="submission" date="2014-08" db="EMBL/GenBank/DDBJ databases">
        <title>Whole genome shotgun sequence of Rhizobium rubi NBRC 13261.</title>
        <authorList>
            <person name="Katano-Makiyama Y."/>
            <person name="Hosoyama A."/>
            <person name="Hashimoto M."/>
            <person name="Hosoyama Y."/>
            <person name="Noguchi M."/>
            <person name="Tsuchikane K."/>
            <person name="Uohara A."/>
            <person name="Ohji S."/>
            <person name="Ichikawa N."/>
            <person name="Kimura A."/>
            <person name="Yamazoe A."/>
            <person name="Fujita N."/>
        </authorList>
    </citation>
    <scope>NUCLEOTIDE SEQUENCE [LARGE SCALE GENOMIC DNA]</scope>
    <source>
        <strain evidence="1 2">NBRC 13261</strain>
    </source>
</reference>
<gene>
    <name evidence="1" type="ORF">RRU01S_15_00620</name>
</gene>
<evidence type="ECO:0008006" key="3">
    <source>
        <dbReference type="Google" id="ProtNLM"/>
    </source>
</evidence>
<dbReference type="InterPro" id="IPR021508">
    <property type="entry name" value="Gp17-like"/>
</dbReference>
<protein>
    <recommendedName>
        <fullName evidence="3">DUF3168 domain-containing protein</fullName>
    </recommendedName>
</protein>
<dbReference type="RefSeq" id="WP_234936075.1">
    <property type="nucleotide sequence ID" value="NZ_BBJU01000015.1"/>
</dbReference>
<dbReference type="eggNOG" id="ENOG5031NKU">
    <property type="taxonomic scope" value="Bacteria"/>
</dbReference>
<evidence type="ECO:0000313" key="2">
    <source>
        <dbReference type="Proteomes" id="UP000028701"/>
    </source>
</evidence>
<name>A0A081CWU1_9HYPH</name>
<dbReference type="EMBL" id="BBJU01000015">
    <property type="protein sequence ID" value="GAK71137.1"/>
    <property type="molecule type" value="Genomic_DNA"/>
</dbReference>
<organism evidence="1 2">
    <name type="scientific">Agrobacterium rubi TR3 = NBRC 13261</name>
    <dbReference type="NCBI Taxonomy" id="1368415"/>
    <lineage>
        <taxon>Bacteria</taxon>
        <taxon>Pseudomonadati</taxon>
        <taxon>Pseudomonadota</taxon>
        <taxon>Alphaproteobacteria</taxon>
        <taxon>Hyphomicrobiales</taxon>
        <taxon>Rhizobiaceae</taxon>
        <taxon>Rhizobium/Agrobacterium group</taxon>
        <taxon>Agrobacterium</taxon>
    </lineage>
</organism>
<proteinExistence type="predicted"/>
<accession>A0A081CWU1</accession>
<dbReference type="Pfam" id="PF11367">
    <property type="entry name" value="Tail_completion_gp17"/>
    <property type="match status" value="1"/>
</dbReference>
<sequence length="143" mass="15774">MSIEPVLTLQTAIRSRLIHKPEVTDLVDASHIRAGSTRPDKTPSIIIADGNTELHGNDYRAQSAAWVYLDLHIWTLDAGQDAAKEIAATVNAALSKYNLSNEMQSVGAYCDHFKVTDIRHVRDPDPAYGHSIVSVEALIRWLA</sequence>
<evidence type="ECO:0000313" key="1">
    <source>
        <dbReference type="EMBL" id="GAK71137.1"/>
    </source>
</evidence>
<comment type="caution">
    <text evidence="1">The sequence shown here is derived from an EMBL/GenBank/DDBJ whole genome shotgun (WGS) entry which is preliminary data.</text>
</comment>
<dbReference type="InterPro" id="IPR053745">
    <property type="entry name" value="Viral_Tail_Comp_sf"/>
</dbReference>
<dbReference type="Gene3D" id="3.30.2000.30">
    <property type="match status" value="1"/>
</dbReference>